<reference evidence="7" key="1">
    <citation type="journal article" date="2019" name="Int. J. Syst. Evol. Microbiol.">
        <title>The Global Catalogue of Microorganisms (GCM) 10K type strain sequencing project: providing services to taxonomists for standard genome sequencing and annotation.</title>
        <authorList>
            <consortium name="The Broad Institute Genomics Platform"/>
            <consortium name="The Broad Institute Genome Sequencing Center for Infectious Disease"/>
            <person name="Wu L."/>
            <person name="Ma J."/>
        </authorList>
    </citation>
    <scope>NUCLEOTIDE SEQUENCE [LARGE SCALE GENOMIC DNA]</scope>
    <source>
        <strain evidence="7">CGMCC 4.7177</strain>
    </source>
</reference>
<proteinExistence type="inferred from homology"/>
<dbReference type="PROSITE" id="PS00687">
    <property type="entry name" value="ALDEHYDE_DEHYDR_GLU"/>
    <property type="match status" value="1"/>
</dbReference>
<evidence type="ECO:0000313" key="7">
    <source>
        <dbReference type="Proteomes" id="UP001595839"/>
    </source>
</evidence>
<dbReference type="PANTHER" id="PTHR42804">
    <property type="entry name" value="ALDEHYDE DEHYDROGENASE"/>
    <property type="match status" value="1"/>
</dbReference>
<feature type="active site" evidence="3">
    <location>
        <position position="267"/>
    </location>
</feature>
<gene>
    <name evidence="6" type="ORF">ACFPIH_51635</name>
</gene>
<dbReference type="InterPro" id="IPR016163">
    <property type="entry name" value="Ald_DH_C"/>
</dbReference>
<dbReference type="Proteomes" id="UP001595839">
    <property type="component" value="Unassembled WGS sequence"/>
</dbReference>
<comment type="similarity">
    <text evidence="1 4">Belongs to the aldehyde dehydrogenase family.</text>
</comment>
<dbReference type="RefSeq" id="WP_381186596.1">
    <property type="nucleotide sequence ID" value="NZ_JBHSFK010000061.1"/>
</dbReference>
<dbReference type="Gene3D" id="3.40.605.10">
    <property type="entry name" value="Aldehyde Dehydrogenase, Chain A, domain 1"/>
    <property type="match status" value="1"/>
</dbReference>
<evidence type="ECO:0000256" key="1">
    <source>
        <dbReference type="ARBA" id="ARBA00009986"/>
    </source>
</evidence>
<evidence type="ECO:0000256" key="4">
    <source>
        <dbReference type="RuleBase" id="RU003345"/>
    </source>
</evidence>
<dbReference type="InterPro" id="IPR016161">
    <property type="entry name" value="Ald_DH/histidinol_DH"/>
</dbReference>
<comment type="caution">
    <text evidence="6">The sequence shown here is derived from an EMBL/GenBank/DDBJ whole genome shotgun (WGS) entry which is preliminary data.</text>
</comment>
<accession>A0ABV9B9V6</accession>
<dbReference type="InterPro" id="IPR015590">
    <property type="entry name" value="Aldehyde_DH_dom"/>
</dbReference>
<evidence type="ECO:0000259" key="5">
    <source>
        <dbReference type="Pfam" id="PF00171"/>
    </source>
</evidence>
<dbReference type="CDD" id="cd07089">
    <property type="entry name" value="ALDH_CddD-AldA-like"/>
    <property type="match status" value="1"/>
</dbReference>
<feature type="domain" description="Aldehyde dehydrogenase" evidence="5">
    <location>
        <begin position="28"/>
        <end position="492"/>
    </location>
</feature>
<evidence type="ECO:0000256" key="2">
    <source>
        <dbReference type="ARBA" id="ARBA00023002"/>
    </source>
</evidence>
<evidence type="ECO:0000256" key="3">
    <source>
        <dbReference type="PROSITE-ProRule" id="PRU10007"/>
    </source>
</evidence>
<name>A0ABV9B9V6_9ACTN</name>
<dbReference type="InterPro" id="IPR016162">
    <property type="entry name" value="Ald_DH_N"/>
</dbReference>
<dbReference type="InterPro" id="IPR029510">
    <property type="entry name" value="Ald_DH_CS_GLU"/>
</dbReference>
<dbReference type="Pfam" id="PF00171">
    <property type="entry name" value="Aldedh"/>
    <property type="match status" value="1"/>
</dbReference>
<evidence type="ECO:0000313" key="6">
    <source>
        <dbReference type="EMBL" id="MFC4507768.1"/>
    </source>
</evidence>
<protein>
    <submittedName>
        <fullName evidence="6">Aldehyde dehydrogenase family protein</fullName>
    </submittedName>
</protein>
<dbReference type="EMBL" id="JBHSFK010000061">
    <property type="protein sequence ID" value="MFC4507768.1"/>
    <property type="molecule type" value="Genomic_DNA"/>
</dbReference>
<sequence length="495" mass="53366">MTTTVPHSAQVLAEPRMLVDGRLVESGDDGVFPNINPATEETIGHTFDATADDIDRAIAAARRAFDETDWATDHAFRKHCLLQLQQALEKNKELLRSVLVAEVGAPVSTTHHMQLETPLGDDLLWPAQAIDTFPWERDLADNDFFGARSWRKVHKEPIGVVGAIVPWNFPLETTLNKLGTALATGNTVVLKPAALTPWNATHLGRLIAEETDIPAGVVNIVPTAGNERAQLIVDDPRVDMISFTGSTATGRHIQQRVAPMTKRLLLELGGKSAHIVLDDADFPQALASSAFQACLHGGQGCALQTRVLLPRSRHEEGLEIIETAFRAVAYGDPTDPVNIQGPQISAQQREKVEEYIRIGQEEGARLVLGGGRPAHLTRGYYVEPTLFADVTPGMRIAQEEIFGPVLTVLPYDDEEHAVRIANDSPYGLSGAVSSASPERALAVAWRIRTGTVSINGGVAHGADAPYGGYKASGIGRQSGLEGFEAHLETKTVAGL</sequence>
<dbReference type="SUPFAM" id="SSF53720">
    <property type="entry name" value="ALDH-like"/>
    <property type="match status" value="1"/>
</dbReference>
<organism evidence="6 7">
    <name type="scientific">Streptomyces vulcanius</name>
    <dbReference type="NCBI Taxonomy" id="1441876"/>
    <lineage>
        <taxon>Bacteria</taxon>
        <taxon>Bacillati</taxon>
        <taxon>Actinomycetota</taxon>
        <taxon>Actinomycetes</taxon>
        <taxon>Kitasatosporales</taxon>
        <taxon>Streptomycetaceae</taxon>
        <taxon>Streptomyces</taxon>
    </lineage>
</organism>
<dbReference type="Gene3D" id="3.40.309.10">
    <property type="entry name" value="Aldehyde Dehydrogenase, Chain A, domain 2"/>
    <property type="match status" value="1"/>
</dbReference>
<dbReference type="PANTHER" id="PTHR42804:SF1">
    <property type="entry name" value="ALDEHYDE DEHYDROGENASE-RELATED"/>
    <property type="match status" value="1"/>
</dbReference>
<keyword evidence="2 4" id="KW-0560">Oxidoreductase</keyword>
<keyword evidence="7" id="KW-1185">Reference proteome</keyword>